<dbReference type="OrthoDB" id="5588096at2759"/>
<proteinExistence type="predicted"/>
<feature type="region of interest" description="Disordered" evidence="1">
    <location>
        <begin position="1"/>
        <end position="22"/>
    </location>
</feature>
<dbReference type="AlphaFoldDB" id="A0A4Q9MBI9"/>
<dbReference type="Proteomes" id="UP000292957">
    <property type="component" value="Unassembled WGS sequence"/>
</dbReference>
<protein>
    <submittedName>
        <fullName evidence="2">Uncharacterized protein</fullName>
    </submittedName>
</protein>
<name>A0A4Q9MBI9_9APHY</name>
<evidence type="ECO:0000313" key="2">
    <source>
        <dbReference type="EMBL" id="TBU23837.1"/>
    </source>
</evidence>
<accession>A0A4Q9MBI9</accession>
<feature type="compositionally biased region" description="Polar residues" evidence="1">
    <location>
        <begin position="7"/>
        <end position="22"/>
    </location>
</feature>
<dbReference type="EMBL" id="ML143493">
    <property type="protein sequence ID" value="TBU23837.1"/>
    <property type="molecule type" value="Genomic_DNA"/>
</dbReference>
<reference evidence="2" key="1">
    <citation type="submission" date="2019-01" db="EMBL/GenBank/DDBJ databases">
        <title>Draft genome sequences of three monokaryotic isolates of the white-rot basidiomycete fungus Dichomitus squalens.</title>
        <authorList>
            <consortium name="DOE Joint Genome Institute"/>
            <person name="Lopez S.C."/>
            <person name="Andreopoulos B."/>
            <person name="Pangilinan J."/>
            <person name="Lipzen A."/>
            <person name="Riley R."/>
            <person name="Ahrendt S."/>
            <person name="Ng V."/>
            <person name="Barry K."/>
            <person name="Daum C."/>
            <person name="Grigoriev I.V."/>
            <person name="Hilden K.S."/>
            <person name="Makela M.R."/>
            <person name="de Vries R.P."/>
        </authorList>
    </citation>
    <scope>NUCLEOTIDE SEQUENCE [LARGE SCALE GENOMIC DNA]</scope>
    <source>
        <strain evidence="2">OM18370.1</strain>
    </source>
</reference>
<sequence>MRRAGSTRATSPTNTTYSGISNYRTDSYKPLMRDAPNKEYTTPDPRAVARIHFEELSQYLAAYLAKGFQSEKLRPKCGWCILVQEVRSGPSLHGSRRVGRI</sequence>
<gene>
    <name evidence="2" type="ORF">BD311DRAFT_48239</name>
</gene>
<organism evidence="2">
    <name type="scientific">Dichomitus squalens</name>
    <dbReference type="NCBI Taxonomy" id="114155"/>
    <lineage>
        <taxon>Eukaryota</taxon>
        <taxon>Fungi</taxon>
        <taxon>Dikarya</taxon>
        <taxon>Basidiomycota</taxon>
        <taxon>Agaricomycotina</taxon>
        <taxon>Agaricomycetes</taxon>
        <taxon>Polyporales</taxon>
        <taxon>Polyporaceae</taxon>
        <taxon>Dichomitus</taxon>
    </lineage>
</organism>
<evidence type="ECO:0000256" key="1">
    <source>
        <dbReference type="SAM" id="MobiDB-lite"/>
    </source>
</evidence>